<feature type="transmembrane region" description="Helical" evidence="7">
    <location>
        <begin position="419"/>
        <end position="438"/>
    </location>
</feature>
<keyword evidence="9" id="KW-1185">Reference proteome</keyword>
<evidence type="ECO:0000256" key="1">
    <source>
        <dbReference type="ARBA" id="ARBA00004141"/>
    </source>
</evidence>
<dbReference type="GeneID" id="14910659"/>
<keyword evidence="5 7" id="KW-0472">Membrane</keyword>
<comment type="subcellular location">
    <subcellularLocation>
        <location evidence="7">Cell membrane</location>
        <topology evidence="7">Multi-pass membrane protein</topology>
    </subcellularLocation>
    <subcellularLocation>
        <location evidence="1">Membrane</location>
        <topology evidence="1">Multi-pass membrane protein</topology>
    </subcellularLocation>
</comment>
<evidence type="ECO:0000256" key="3">
    <source>
        <dbReference type="ARBA" id="ARBA00022692"/>
    </source>
</evidence>
<evidence type="ECO:0000256" key="2">
    <source>
        <dbReference type="ARBA" id="ARBA00007168"/>
    </source>
</evidence>
<protein>
    <recommendedName>
        <fullName evidence="7">Choline transporter-like protein</fullName>
    </recommendedName>
</protein>
<organism evidence="8 9">
    <name type="scientific">Ichthyophthirius multifiliis</name>
    <name type="common">White spot disease agent</name>
    <name type="synonym">Ich</name>
    <dbReference type="NCBI Taxonomy" id="5932"/>
    <lineage>
        <taxon>Eukaryota</taxon>
        <taxon>Sar</taxon>
        <taxon>Alveolata</taxon>
        <taxon>Ciliophora</taxon>
        <taxon>Intramacronucleata</taxon>
        <taxon>Oligohymenophorea</taxon>
        <taxon>Hymenostomatida</taxon>
        <taxon>Ophryoglenina</taxon>
        <taxon>Ichthyophthirius</taxon>
    </lineage>
</organism>
<keyword evidence="6" id="KW-0325">Glycoprotein</keyword>
<dbReference type="EMBL" id="GL983109">
    <property type="protein sequence ID" value="EGR34468.1"/>
    <property type="molecule type" value="Genomic_DNA"/>
</dbReference>
<dbReference type="PANTHER" id="PTHR12385">
    <property type="entry name" value="CHOLINE TRANSPORTER-LIKE (SLC FAMILY 44)"/>
    <property type="match status" value="1"/>
</dbReference>
<dbReference type="AlphaFoldDB" id="G0QJY7"/>
<evidence type="ECO:0000256" key="4">
    <source>
        <dbReference type="ARBA" id="ARBA00022989"/>
    </source>
</evidence>
<evidence type="ECO:0000256" key="7">
    <source>
        <dbReference type="RuleBase" id="RU368066"/>
    </source>
</evidence>
<evidence type="ECO:0000256" key="6">
    <source>
        <dbReference type="ARBA" id="ARBA00023180"/>
    </source>
</evidence>
<feature type="transmembrane region" description="Helical" evidence="7">
    <location>
        <begin position="276"/>
        <end position="296"/>
    </location>
</feature>
<dbReference type="PANTHER" id="PTHR12385:SF14">
    <property type="entry name" value="CHOLINE TRANSPORTER-LIKE 2"/>
    <property type="match status" value="1"/>
</dbReference>
<dbReference type="OMA" id="YCFVIAY"/>
<gene>
    <name evidence="8" type="ORF">IMG5_010560</name>
</gene>
<comment type="similarity">
    <text evidence="2 7">Belongs to the CTL (choline transporter-like) family.</text>
</comment>
<dbReference type="GO" id="GO:0005886">
    <property type="term" value="C:plasma membrane"/>
    <property type="evidence" value="ECO:0007669"/>
    <property type="project" value="UniProtKB-SubCell"/>
</dbReference>
<accession>G0QJY7</accession>
<keyword evidence="3 7" id="KW-0812">Transmembrane</keyword>
<dbReference type="InParanoid" id="G0QJY7"/>
<reference evidence="8 9" key="1">
    <citation type="submission" date="2011-07" db="EMBL/GenBank/DDBJ databases">
        <authorList>
            <person name="Coyne R."/>
            <person name="Brami D."/>
            <person name="Johnson J."/>
            <person name="Hostetler J."/>
            <person name="Hannick L."/>
            <person name="Clark T."/>
            <person name="Cassidy-Hanley D."/>
            <person name="Inman J."/>
        </authorList>
    </citation>
    <scope>NUCLEOTIDE SEQUENCE [LARGE SCALE GENOMIC DNA]</scope>
    <source>
        <strain evidence="8 9">G5</strain>
    </source>
</reference>
<dbReference type="GO" id="GO:0022857">
    <property type="term" value="F:transmembrane transporter activity"/>
    <property type="evidence" value="ECO:0007669"/>
    <property type="project" value="UniProtKB-UniRule"/>
</dbReference>
<comment type="function">
    <text evidence="7">Choline transporter.</text>
</comment>
<dbReference type="OrthoDB" id="420519at2759"/>
<feature type="transmembrane region" description="Helical" evidence="7">
    <location>
        <begin position="308"/>
        <end position="328"/>
    </location>
</feature>
<name>G0QJY7_ICHMU</name>
<keyword evidence="4 7" id="KW-1133">Transmembrane helix</keyword>
<dbReference type="eggNOG" id="KOG1362">
    <property type="taxonomic scope" value="Eukaryota"/>
</dbReference>
<dbReference type="RefSeq" id="XP_004039772.1">
    <property type="nucleotide sequence ID" value="XM_004039724.1"/>
</dbReference>
<evidence type="ECO:0000313" key="8">
    <source>
        <dbReference type="EMBL" id="EGR34468.1"/>
    </source>
</evidence>
<dbReference type="Pfam" id="PF04515">
    <property type="entry name" value="Choline_transpo"/>
    <property type="match status" value="1"/>
</dbReference>
<feature type="transmembrane region" description="Helical" evidence="7">
    <location>
        <begin position="475"/>
        <end position="492"/>
    </location>
</feature>
<sequence>MSQQQYDFPLPASGLQKNDLILGVQNNDDDQFEQGKLSAVSLKNGPSKDRKCHDLIYFIIFTLFLLYYFLIFSNIFKHENKIQEFITPRDPDHRACGKKTLKEYPFIYFANPDKNYLTNTVCIKQCPNNLQKNMEGQKIECATNSNVKSCIYNNSHYPNQTFLIYETFLKDTVCVPKEITYQKQIETAIYINEIQNYIFQIYIALAIIGLSALLSFIFGPTRKILYQKQTLVFIRLQNILFINCNFMLDLWSSCIFNSSLFKLKNKTHFLLTKSNLFQIIFTLIFFFNIKLAANFIQQNKMILIIPPILFIVLLSFFCFWVDVCFNILSHGYTIDTQNQLPFQQIQLSTHQYFKLTLHAFFFLVFRGFLVQCSDFIITYSCCQWYYKKEKDTQNVIWQNNIISQQQQKTRVSIKTLVKYHLGSLIISSIVVTFLDYFIRIGNLINVKINQKIYTKLENKIKKNYAKKIQKLQRKIQPIIYLFVANALFFGLTDI</sequence>
<dbReference type="InterPro" id="IPR007603">
    <property type="entry name" value="Choline_transptr-like"/>
</dbReference>
<dbReference type="STRING" id="857967.G0QJY7"/>
<evidence type="ECO:0000256" key="5">
    <source>
        <dbReference type="ARBA" id="ARBA00023136"/>
    </source>
</evidence>
<feature type="transmembrane region" description="Helical" evidence="7">
    <location>
        <begin position="239"/>
        <end position="261"/>
    </location>
</feature>
<evidence type="ECO:0000313" key="9">
    <source>
        <dbReference type="Proteomes" id="UP000008983"/>
    </source>
</evidence>
<feature type="transmembrane region" description="Helical" evidence="7">
    <location>
        <begin position="55"/>
        <end position="76"/>
    </location>
</feature>
<feature type="transmembrane region" description="Helical" evidence="7">
    <location>
        <begin position="197"/>
        <end position="218"/>
    </location>
</feature>
<dbReference type="Proteomes" id="UP000008983">
    <property type="component" value="Unassembled WGS sequence"/>
</dbReference>
<proteinExistence type="inferred from homology"/>